<dbReference type="InterPro" id="IPR029058">
    <property type="entry name" value="AB_hydrolase_fold"/>
</dbReference>
<keyword evidence="1" id="KW-0378">Hydrolase</keyword>
<dbReference type="EMBL" id="SCEB01215296">
    <property type="protein sequence ID" value="RXM30294.1"/>
    <property type="molecule type" value="Genomic_DNA"/>
</dbReference>
<dbReference type="GO" id="GO:0016787">
    <property type="term" value="F:hydrolase activity"/>
    <property type="evidence" value="ECO:0007669"/>
    <property type="project" value="UniProtKB-KW"/>
</dbReference>
<dbReference type="AlphaFoldDB" id="A0A444U550"/>
<name>A0A444U550_ACIRT</name>
<proteinExistence type="predicted"/>
<accession>A0A444U550</accession>
<dbReference type="Proteomes" id="UP000289886">
    <property type="component" value="Unassembled WGS sequence"/>
</dbReference>
<keyword evidence="2" id="KW-1185">Reference proteome</keyword>
<reference evidence="1 2" key="1">
    <citation type="submission" date="2019-01" db="EMBL/GenBank/DDBJ databases">
        <title>Draft Genome and Complete Hox-Cluster Characterization of the Sterlet Sturgeon (Acipenser ruthenus).</title>
        <authorList>
            <person name="Wei Q."/>
        </authorList>
    </citation>
    <scope>NUCLEOTIDE SEQUENCE [LARGE SCALE GENOMIC DNA]</scope>
    <source>
        <strain evidence="1">WHYD16114868_AA</strain>
        <tissue evidence="1">Blood</tissue>
    </source>
</reference>
<sequence>MRDRQTVKNVDLGAFVLVGGLFVGKLQGPHQSRIPSESALQYYVQQYSKTGRRGPLNWYRSMEKTGAGSVLPQGKV</sequence>
<dbReference type="Gene3D" id="3.40.50.1820">
    <property type="entry name" value="alpha/beta hydrolase"/>
    <property type="match status" value="1"/>
</dbReference>
<protein>
    <submittedName>
        <fullName evidence="1">Bifunctional epoxide hydrolase 2</fullName>
    </submittedName>
</protein>
<comment type="caution">
    <text evidence="1">The sequence shown here is derived from an EMBL/GenBank/DDBJ whole genome shotgun (WGS) entry which is preliminary data.</text>
</comment>
<evidence type="ECO:0000313" key="2">
    <source>
        <dbReference type="Proteomes" id="UP000289886"/>
    </source>
</evidence>
<evidence type="ECO:0000313" key="1">
    <source>
        <dbReference type="EMBL" id="RXM30294.1"/>
    </source>
</evidence>
<organism evidence="1 2">
    <name type="scientific">Acipenser ruthenus</name>
    <name type="common">Sterlet sturgeon</name>
    <dbReference type="NCBI Taxonomy" id="7906"/>
    <lineage>
        <taxon>Eukaryota</taxon>
        <taxon>Metazoa</taxon>
        <taxon>Chordata</taxon>
        <taxon>Craniata</taxon>
        <taxon>Vertebrata</taxon>
        <taxon>Euteleostomi</taxon>
        <taxon>Actinopterygii</taxon>
        <taxon>Chondrostei</taxon>
        <taxon>Acipenseriformes</taxon>
        <taxon>Acipenseridae</taxon>
        <taxon>Acipenser</taxon>
    </lineage>
</organism>
<gene>
    <name evidence="1" type="ORF">EOD39_0411</name>
</gene>